<dbReference type="STRING" id="880526.GCA_000427365_02131"/>
<dbReference type="RefSeq" id="WP_037291915.1">
    <property type="nucleotide sequence ID" value="NZ_CANTWR010000001.1"/>
</dbReference>
<evidence type="ECO:0000256" key="3">
    <source>
        <dbReference type="ARBA" id="ARBA00023163"/>
    </source>
</evidence>
<keyword evidence="3" id="KW-0804">Transcription</keyword>
<name>A0A379MRV5_9BACT</name>
<dbReference type="PANTHER" id="PTHR44688">
    <property type="entry name" value="DNA-BINDING TRANSCRIPTIONAL ACTIVATOR DEVR_DOSR"/>
    <property type="match status" value="1"/>
</dbReference>
<dbReference type="EMBL" id="UGVL01000001">
    <property type="protein sequence ID" value="SUE34464.1"/>
    <property type="molecule type" value="Genomic_DNA"/>
</dbReference>
<sequence>MNSSPKKGRKTAIIEPSAIIAAGLKAVLAEAGNEFEICGIFDDPAHFAERAPLLQPDLVLVDPVVFDFQKRATVHSYFEHLPQAAFVAIVYGFIDPETQKQYHGCVHIYDDSRKIVRKLRQALDDRTRETESSGEGYELTDRESEILVSVAKGMTNKEIADAHHISVHTVISHRKNITRKTGIKTVSGLTVYALLNNLIDQSDIE</sequence>
<keyword evidence="2" id="KW-0238">DNA-binding</keyword>
<proteinExistence type="predicted"/>
<dbReference type="GO" id="GO:0006355">
    <property type="term" value="P:regulation of DNA-templated transcription"/>
    <property type="evidence" value="ECO:0007669"/>
    <property type="project" value="InterPro"/>
</dbReference>
<dbReference type="SUPFAM" id="SSF52172">
    <property type="entry name" value="CheY-like"/>
    <property type="match status" value="1"/>
</dbReference>
<dbReference type="InterPro" id="IPR016032">
    <property type="entry name" value="Sig_transdc_resp-reg_C-effctor"/>
</dbReference>
<evidence type="ECO:0000313" key="6">
    <source>
        <dbReference type="Proteomes" id="UP000255233"/>
    </source>
</evidence>
<dbReference type="PRINTS" id="PR00038">
    <property type="entry name" value="HTHLUXR"/>
</dbReference>
<feature type="domain" description="HTH luxR-type" evidence="4">
    <location>
        <begin position="132"/>
        <end position="197"/>
    </location>
</feature>
<dbReference type="InterPro" id="IPR000792">
    <property type="entry name" value="Tscrpt_reg_LuxR_C"/>
</dbReference>
<evidence type="ECO:0000313" key="5">
    <source>
        <dbReference type="EMBL" id="SUE34464.1"/>
    </source>
</evidence>
<dbReference type="PANTHER" id="PTHR44688:SF16">
    <property type="entry name" value="DNA-BINDING TRANSCRIPTIONAL ACTIVATOR DEVR_DOSR"/>
    <property type="match status" value="1"/>
</dbReference>
<reference evidence="5 6" key="1">
    <citation type="submission" date="2018-06" db="EMBL/GenBank/DDBJ databases">
        <authorList>
            <consortium name="Pathogen Informatics"/>
            <person name="Doyle S."/>
        </authorList>
    </citation>
    <scope>NUCLEOTIDE SEQUENCE [LARGE SCALE GENOMIC DNA]</scope>
    <source>
        <strain evidence="5 6">NCTC11190</strain>
    </source>
</reference>
<dbReference type="Pfam" id="PF00196">
    <property type="entry name" value="GerE"/>
    <property type="match status" value="1"/>
</dbReference>
<evidence type="ECO:0000256" key="2">
    <source>
        <dbReference type="ARBA" id="ARBA00023125"/>
    </source>
</evidence>
<keyword evidence="6" id="KW-1185">Reference proteome</keyword>
<dbReference type="OrthoDB" id="9797341at2"/>
<dbReference type="SUPFAM" id="SSF46894">
    <property type="entry name" value="C-terminal effector domain of the bipartite response regulators"/>
    <property type="match status" value="1"/>
</dbReference>
<dbReference type="SMART" id="SM00421">
    <property type="entry name" value="HTH_LUXR"/>
    <property type="match status" value="1"/>
</dbReference>
<dbReference type="InterPro" id="IPR011006">
    <property type="entry name" value="CheY-like_superfamily"/>
</dbReference>
<dbReference type="GO" id="GO:0003677">
    <property type="term" value="F:DNA binding"/>
    <property type="evidence" value="ECO:0007669"/>
    <property type="project" value="UniProtKB-KW"/>
</dbReference>
<dbReference type="Gene3D" id="3.40.50.2300">
    <property type="match status" value="1"/>
</dbReference>
<dbReference type="CDD" id="cd06170">
    <property type="entry name" value="LuxR_C_like"/>
    <property type="match status" value="1"/>
</dbReference>
<dbReference type="Proteomes" id="UP000255233">
    <property type="component" value="Unassembled WGS sequence"/>
</dbReference>
<evidence type="ECO:0000259" key="4">
    <source>
        <dbReference type="PROSITE" id="PS50043"/>
    </source>
</evidence>
<protein>
    <submittedName>
        <fullName evidence="5">Response regulator protein vraR</fullName>
    </submittedName>
</protein>
<organism evidence="5 6">
    <name type="scientific">Rikenella microfusus</name>
    <dbReference type="NCBI Taxonomy" id="28139"/>
    <lineage>
        <taxon>Bacteria</taxon>
        <taxon>Pseudomonadati</taxon>
        <taxon>Bacteroidota</taxon>
        <taxon>Bacteroidia</taxon>
        <taxon>Bacteroidales</taxon>
        <taxon>Rikenellaceae</taxon>
        <taxon>Rikenella</taxon>
    </lineage>
</organism>
<dbReference type="AlphaFoldDB" id="A0A379MRV5"/>
<keyword evidence="1" id="KW-0805">Transcription regulation</keyword>
<gene>
    <name evidence="5" type="primary">vraR</name>
    <name evidence="5" type="ORF">NCTC11190_01688</name>
</gene>
<accession>A0A379MRV5</accession>
<dbReference type="PROSITE" id="PS50043">
    <property type="entry name" value="HTH_LUXR_2"/>
    <property type="match status" value="1"/>
</dbReference>
<evidence type="ECO:0000256" key="1">
    <source>
        <dbReference type="ARBA" id="ARBA00023015"/>
    </source>
</evidence>